<evidence type="ECO:0000259" key="1">
    <source>
        <dbReference type="Pfam" id="PF01261"/>
    </source>
</evidence>
<dbReference type="Proteomes" id="UP001139319">
    <property type="component" value="Unassembled WGS sequence"/>
</dbReference>
<name>A0A9X2KU99_9GAMM</name>
<dbReference type="InterPro" id="IPR036237">
    <property type="entry name" value="Xyl_isomerase-like_sf"/>
</dbReference>
<gene>
    <name evidence="2" type="primary">eboE</name>
    <name evidence="2" type="ORF">M6D89_12415</name>
</gene>
<evidence type="ECO:0000313" key="3">
    <source>
        <dbReference type="Proteomes" id="UP001139319"/>
    </source>
</evidence>
<proteinExistence type="predicted"/>
<feature type="domain" description="Xylose isomerase-like TIM barrel" evidence="1">
    <location>
        <begin position="55"/>
        <end position="248"/>
    </location>
</feature>
<dbReference type="InterPro" id="IPR013022">
    <property type="entry name" value="Xyl_isomerase-like_TIM-brl"/>
</dbReference>
<evidence type="ECO:0000313" key="2">
    <source>
        <dbReference type="EMBL" id="MCP8900104.1"/>
    </source>
</evidence>
<dbReference type="Pfam" id="PF01261">
    <property type="entry name" value="AP_endonuc_2"/>
    <property type="match status" value="1"/>
</dbReference>
<dbReference type="RefSeq" id="WP_253968400.1">
    <property type="nucleotide sequence ID" value="NZ_JAMFTH010000004.1"/>
</dbReference>
<dbReference type="Gene3D" id="3.20.20.150">
    <property type="entry name" value="Divalent-metal-dependent TIM barrel enzymes"/>
    <property type="match status" value="1"/>
</dbReference>
<reference evidence="2" key="1">
    <citation type="submission" date="2022-05" db="EMBL/GenBank/DDBJ databases">
        <authorList>
            <person name="Sun H.-N."/>
        </authorList>
    </citation>
    <scope>NUCLEOTIDE SEQUENCE</scope>
    <source>
        <strain evidence="2">HB14</strain>
    </source>
</reference>
<protein>
    <submittedName>
        <fullName evidence="2">Metabolite traffic protein EboE</fullName>
    </submittedName>
</protein>
<dbReference type="EMBL" id="JAMFTH010000004">
    <property type="protein sequence ID" value="MCP8900104.1"/>
    <property type="molecule type" value="Genomic_DNA"/>
</dbReference>
<accession>A0A9X2KU99</accession>
<organism evidence="2 3">
    <name type="scientific">Gilvimarinus xylanilyticus</name>
    <dbReference type="NCBI Taxonomy" id="2944139"/>
    <lineage>
        <taxon>Bacteria</taxon>
        <taxon>Pseudomonadati</taxon>
        <taxon>Pseudomonadota</taxon>
        <taxon>Gammaproteobacteria</taxon>
        <taxon>Cellvibrionales</taxon>
        <taxon>Cellvibrionaceae</taxon>
        <taxon>Gilvimarinus</taxon>
    </lineage>
</organism>
<dbReference type="AlphaFoldDB" id="A0A9X2KU99"/>
<keyword evidence="3" id="KW-1185">Reference proteome</keyword>
<comment type="caution">
    <text evidence="2">The sequence shown here is derived from an EMBL/GenBank/DDBJ whole genome shotgun (WGS) entry which is preliminary data.</text>
</comment>
<dbReference type="NCBIfam" id="NF035939">
    <property type="entry name" value="TIM_EboE"/>
    <property type="match status" value="1"/>
</dbReference>
<reference evidence="2" key="2">
    <citation type="submission" date="2023-01" db="EMBL/GenBank/DDBJ databases">
        <title>Gilvimarinus xylanilyticus HB14 isolated from Caulerpa lentillifera aquaculture base in Hainan, China.</title>
        <authorList>
            <person name="Zhang Y.-J."/>
        </authorList>
    </citation>
    <scope>NUCLEOTIDE SEQUENCE</scope>
    <source>
        <strain evidence="2">HB14</strain>
    </source>
</reference>
<sequence length="370" mass="41788">MAKVNPAVTYCSNIHPGESWADVMHNLNSHALEVKQRLKSNAPFPLGLRIAKQAVLEADDHAIAEFRQWCEQHNAYLLTINGFPYGTFHQTRVKENVYLPDWRERARVEYSKRLGDLAVALEPGAERISISTVPIAFKPAFNDADWPQAIAHVREVAEHYRDIFAHTGTKLVLAIEPEPACVLETTAEAIDFFARLDLPDDLRDYVGLCFDACHQAVEFESAAQCLQQLNDAQIPLGKVQVSSALQATDEEIQALLDFDEPVYLHQSVARHSKTGELHRFTDLPEFAAACERGDVFDECRVHFHVPIFLQHLGRVGTTQHFLRELLPLVDKSVPLEVETYSFAAIPENLRHGSVGENIARELEWVHKLLF</sequence>
<dbReference type="SUPFAM" id="SSF51658">
    <property type="entry name" value="Xylose isomerase-like"/>
    <property type="match status" value="1"/>
</dbReference>